<dbReference type="SUPFAM" id="SSF48452">
    <property type="entry name" value="TPR-like"/>
    <property type="match status" value="1"/>
</dbReference>
<proteinExistence type="predicted"/>
<feature type="chain" id="PRO_5032841447" evidence="2">
    <location>
        <begin position="24"/>
        <end position="245"/>
    </location>
</feature>
<comment type="caution">
    <text evidence="3">The sequence shown here is derived from an EMBL/GenBank/DDBJ whole genome shotgun (WGS) entry which is preliminary data.</text>
</comment>
<evidence type="ECO:0000313" key="3">
    <source>
        <dbReference type="EMBL" id="MBB6005670.1"/>
    </source>
</evidence>
<evidence type="ECO:0000256" key="2">
    <source>
        <dbReference type="SAM" id="SignalP"/>
    </source>
</evidence>
<keyword evidence="1" id="KW-0472">Membrane</keyword>
<dbReference type="InterPro" id="IPR011990">
    <property type="entry name" value="TPR-like_helical_dom_sf"/>
</dbReference>
<dbReference type="Proteomes" id="UP000524404">
    <property type="component" value="Unassembled WGS sequence"/>
</dbReference>
<organism evidence="3 4">
    <name type="scientific">Arcicella rosea</name>
    <dbReference type="NCBI Taxonomy" id="502909"/>
    <lineage>
        <taxon>Bacteria</taxon>
        <taxon>Pseudomonadati</taxon>
        <taxon>Bacteroidota</taxon>
        <taxon>Cytophagia</taxon>
        <taxon>Cytophagales</taxon>
        <taxon>Flectobacillaceae</taxon>
        <taxon>Arcicella</taxon>
    </lineage>
</organism>
<sequence length="245" mass="28713">MQAYYLKKIIFFFCFSLTLLQLAYSQSNVATLKKADSLYKSDNFIQAEVIFEQLLPNIEKPSTALFLKLAFLKEKKGDFLKTLYYLNKAYQQDPNEKILSKLNEIAQLHELKGYELNDFNFLILFYKQYSGFLIGIMLLLSIYIFFVLFTKRYKNSFIPIGQKIFLLIYIIGIGILLNLPDKYHQGIINRDGVLLRAEPSAVAPVVLMIDRGHRLNLIGGNDIWKRVYWDDKFLYLKESDIWLVE</sequence>
<dbReference type="EMBL" id="JACHKT010000055">
    <property type="protein sequence ID" value="MBB6005670.1"/>
    <property type="molecule type" value="Genomic_DNA"/>
</dbReference>
<evidence type="ECO:0000313" key="4">
    <source>
        <dbReference type="Proteomes" id="UP000524404"/>
    </source>
</evidence>
<name>A0A841EZ95_9BACT</name>
<keyword evidence="4" id="KW-1185">Reference proteome</keyword>
<keyword evidence="2" id="KW-0732">Signal</keyword>
<keyword evidence="1" id="KW-0812">Transmembrane</keyword>
<keyword evidence="1" id="KW-1133">Transmembrane helix</keyword>
<dbReference type="RefSeq" id="WP_184137697.1">
    <property type="nucleotide sequence ID" value="NZ_JACHKT010000055.1"/>
</dbReference>
<dbReference type="AlphaFoldDB" id="A0A841EZ95"/>
<protein>
    <submittedName>
        <fullName evidence="3">Tetratricopeptide (TPR) repeat protein</fullName>
    </submittedName>
</protein>
<feature type="transmembrane region" description="Helical" evidence="1">
    <location>
        <begin position="129"/>
        <end position="148"/>
    </location>
</feature>
<feature type="transmembrane region" description="Helical" evidence="1">
    <location>
        <begin position="160"/>
        <end position="179"/>
    </location>
</feature>
<reference evidence="3 4" key="1">
    <citation type="submission" date="2020-08" db="EMBL/GenBank/DDBJ databases">
        <title>Functional genomics of gut bacteria from endangered species of beetles.</title>
        <authorList>
            <person name="Carlos-Shanley C."/>
        </authorList>
    </citation>
    <scope>NUCLEOTIDE SEQUENCE [LARGE SCALE GENOMIC DNA]</scope>
    <source>
        <strain evidence="3 4">S00070</strain>
    </source>
</reference>
<evidence type="ECO:0000256" key="1">
    <source>
        <dbReference type="SAM" id="Phobius"/>
    </source>
</evidence>
<feature type="signal peptide" evidence="2">
    <location>
        <begin position="1"/>
        <end position="23"/>
    </location>
</feature>
<accession>A0A841EZ95</accession>
<gene>
    <name evidence="3" type="ORF">HNP25_004344</name>
</gene>